<dbReference type="PROSITE" id="PS51186">
    <property type="entry name" value="GNAT"/>
    <property type="match status" value="1"/>
</dbReference>
<dbReference type="PANTHER" id="PTHR43792:SF8">
    <property type="entry name" value="[RIBOSOMAL PROTEIN US5]-ALANINE N-ACETYLTRANSFERASE"/>
    <property type="match status" value="1"/>
</dbReference>
<accession>A0A5D0TV05</accession>
<proteinExistence type="inferred from homology"/>
<keyword evidence="1 5" id="KW-0808">Transferase</keyword>
<name>A0A5D0TV05_9ACTN</name>
<evidence type="ECO:0000256" key="1">
    <source>
        <dbReference type="ARBA" id="ARBA00022679"/>
    </source>
</evidence>
<dbReference type="EMBL" id="VSFF01000016">
    <property type="protein sequence ID" value="TYC08689.1"/>
    <property type="molecule type" value="Genomic_DNA"/>
</dbReference>
<sequence length="184" mass="20302">MYPLSIAGDGVGLREFTADDVDAILAVYGDPVVVEHLSFEPRTREQVAKTLTGVIEAAEQDPRREYSLAAVAGGEVIGFARLAVDAQHPGQSSGQLGFALRADRWGHGMGSETVRLLLRLGFEELGLHRLWGARSPDNATSARVMTRLGMVEEGRIRGHIRVRGAWRDSVIHSILEHEWRPERN</sequence>
<dbReference type="Pfam" id="PF13302">
    <property type="entry name" value="Acetyltransf_3"/>
    <property type="match status" value="1"/>
</dbReference>
<evidence type="ECO:0000259" key="4">
    <source>
        <dbReference type="PROSITE" id="PS51186"/>
    </source>
</evidence>
<keyword evidence="6" id="KW-1185">Reference proteome</keyword>
<dbReference type="InterPro" id="IPR051531">
    <property type="entry name" value="N-acetyltransferase"/>
</dbReference>
<evidence type="ECO:0000256" key="2">
    <source>
        <dbReference type="ARBA" id="ARBA00023315"/>
    </source>
</evidence>
<protein>
    <submittedName>
        <fullName evidence="5">GNAT family N-acetyltransferase</fullName>
    </submittedName>
</protein>
<keyword evidence="2" id="KW-0012">Acyltransferase</keyword>
<organism evidence="5 6">
    <name type="scientific">Actinomadura syzygii</name>
    <dbReference type="NCBI Taxonomy" id="1427538"/>
    <lineage>
        <taxon>Bacteria</taxon>
        <taxon>Bacillati</taxon>
        <taxon>Actinomycetota</taxon>
        <taxon>Actinomycetes</taxon>
        <taxon>Streptosporangiales</taxon>
        <taxon>Thermomonosporaceae</taxon>
        <taxon>Actinomadura</taxon>
    </lineage>
</organism>
<dbReference type="RefSeq" id="WP_148355074.1">
    <property type="nucleotide sequence ID" value="NZ_JBHSBF010000026.1"/>
</dbReference>
<comment type="similarity">
    <text evidence="3">Belongs to the acetyltransferase family. RimJ subfamily.</text>
</comment>
<evidence type="ECO:0000313" key="5">
    <source>
        <dbReference type="EMBL" id="TYC08689.1"/>
    </source>
</evidence>
<dbReference type="SUPFAM" id="SSF55729">
    <property type="entry name" value="Acyl-CoA N-acyltransferases (Nat)"/>
    <property type="match status" value="1"/>
</dbReference>
<dbReference type="Gene3D" id="3.40.630.30">
    <property type="match status" value="1"/>
</dbReference>
<dbReference type="AlphaFoldDB" id="A0A5D0TV05"/>
<dbReference type="InterPro" id="IPR016181">
    <property type="entry name" value="Acyl_CoA_acyltransferase"/>
</dbReference>
<dbReference type="OrthoDB" id="9132139at2"/>
<gene>
    <name evidence="5" type="ORF">FXF65_38070</name>
</gene>
<feature type="domain" description="N-acetyltransferase" evidence="4">
    <location>
        <begin position="11"/>
        <end position="181"/>
    </location>
</feature>
<evidence type="ECO:0000256" key="3">
    <source>
        <dbReference type="ARBA" id="ARBA00038502"/>
    </source>
</evidence>
<dbReference type="GO" id="GO:0016747">
    <property type="term" value="F:acyltransferase activity, transferring groups other than amino-acyl groups"/>
    <property type="evidence" value="ECO:0007669"/>
    <property type="project" value="InterPro"/>
</dbReference>
<reference evidence="5 6" key="1">
    <citation type="submission" date="2019-08" db="EMBL/GenBank/DDBJ databases">
        <title>Actinomadura sp. nov. CYP1-5 isolated from mountain soil.</title>
        <authorList>
            <person name="Songsumanus A."/>
            <person name="Kuncharoen N."/>
            <person name="Kudo T."/>
            <person name="Yuki M."/>
            <person name="Igarashi Y."/>
            <person name="Tanasupawat S."/>
        </authorList>
    </citation>
    <scope>NUCLEOTIDE SEQUENCE [LARGE SCALE GENOMIC DNA]</scope>
    <source>
        <strain evidence="5 6">GKU157</strain>
    </source>
</reference>
<dbReference type="InterPro" id="IPR000182">
    <property type="entry name" value="GNAT_dom"/>
</dbReference>
<comment type="caution">
    <text evidence="5">The sequence shown here is derived from an EMBL/GenBank/DDBJ whole genome shotgun (WGS) entry which is preliminary data.</text>
</comment>
<dbReference type="PANTHER" id="PTHR43792">
    <property type="entry name" value="GNAT FAMILY, PUTATIVE (AFU_ORTHOLOGUE AFUA_3G00765)-RELATED-RELATED"/>
    <property type="match status" value="1"/>
</dbReference>
<dbReference type="Proteomes" id="UP000322634">
    <property type="component" value="Unassembled WGS sequence"/>
</dbReference>
<evidence type="ECO:0000313" key="6">
    <source>
        <dbReference type="Proteomes" id="UP000322634"/>
    </source>
</evidence>